<feature type="transmembrane region" description="Helical" evidence="8">
    <location>
        <begin position="29"/>
        <end position="46"/>
    </location>
</feature>
<evidence type="ECO:0000256" key="5">
    <source>
        <dbReference type="ARBA" id="ARBA00022989"/>
    </source>
</evidence>
<evidence type="ECO:0000259" key="9">
    <source>
        <dbReference type="Pfam" id="PF00999"/>
    </source>
</evidence>
<dbReference type="Pfam" id="PF00999">
    <property type="entry name" value="Na_H_Exchanger"/>
    <property type="match status" value="1"/>
</dbReference>
<dbReference type="PANTHER" id="PTHR32507:SF8">
    <property type="entry name" value="CNH1P"/>
    <property type="match status" value="1"/>
</dbReference>
<keyword evidence="4 8" id="KW-0812">Transmembrane</keyword>
<evidence type="ECO:0000256" key="7">
    <source>
        <dbReference type="ARBA" id="ARBA00023136"/>
    </source>
</evidence>
<evidence type="ECO:0000256" key="1">
    <source>
        <dbReference type="ARBA" id="ARBA00004651"/>
    </source>
</evidence>
<feature type="transmembrane region" description="Helical" evidence="8">
    <location>
        <begin position="147"/>
        <end position="167"/>
    </location>
</feature>
<proteinExistence type="predicted"/>
<evidence type="ECO:0000256" key="6">
    <source>
        <dbReference type="ARBA" id="ARBA00023065"/>
    </source>
</evidence>
<reference evidence="10" key="1">
    <citation type="submission" date="2020-03" db="EMBL/GenBank/DDBJ databases">
        <title>Draft sequencing of Calidifontibacter sp. DB0510.</title>
        <authorList>
            <person name="Kim D.-U."/>
        </authorList>
    </citation>
    <scope>NUCLEOTIDE SEQUENCE</scope>
    <source>
        <strain evidence="10">DB0510</strain>
    </source>
</reference>
<dbReference type="GO" id="GO:0005886">
    <property type="term" value="C:plasma membrane"/>
    <property type="evidence" value="ECO:0007669"/>
    <property type="project" value="UniProtKB-SubCell"/>
</dbReference>
<name>A0A967EHB8_9MICO</name>
<dbReference type="PANTHER" id="PTHR32507">
    <property type="entry name" value="NA(+)/H(+) ANTIPORTER 1"/>
    <property type="match status" value="1"/>
</dbReference>
<evidence type="ECO:0000313" key="11">
    <source>
        <dbReference type="Proteomes" id="UP000744769"/>
    </source>
</evidence>
<keyword evidence="7 8" id="KW-0472">Membrane</keyword>
<evidence type="ECO:0000256" key="2">
    <source>
        <dbReference type="ARBA" id="ARBA00022448"/>
    </source>
</evidence>
<feature type="transmembrane region" description="Helical" evidence="8">
    <location>
        <begin position="58"/>
        <end position="77"/>
    </location>
</feature>
<comment type="caution">
    <text evidence="10">The sequence shown here is derived from an EMBL/GenBank/DDBJ whole genome shotgun (WGS) entry which is preliminary data.</text>
</comment>
<keyword evidence="5 8" id="KW-1133">Transmembrane helix</keyword>
<feature type="transmembrane region" description="Helical" evidence="8">
    <location>
        <begin position="245"/>
        <end position="266"/>
    </location>
</feature>
<gene>
    <name evidence="10" type="ORF">G9U51_10200</name>
</gene>
<dbReference type="EMBL" id="JAAOIV010000007">
    <property type="protein sequence ID" value="NHN56148.1"/>
    <property type="molecule type" value="Genomic_DNA"/>
</dbReference>
<accession>A0A967EHB8</accession>
<evidence type="ECO:0000313" key="10">
    <source>
        <dbReference type="EMBL" id="NHN56148.1"/>
    </source>
</evidence>
<dbReference type="Proteomes" id="UP000744769">
    <property type="component" value="Unassembled WGS sequence"/>
</dbReference>
<organism evidence="10 11">
    <name type="scientific">Metallococcus carri</name>
    <dbReference type="NCBI Taxonomy" id="1656884"/>
    <lineage>
        <taxon>Bacteria</taxon>
        <taxon>Bacillati</taxon>
        <taxon>Actinomycetota</taxon>
        <taxon>Actinomycetes</taxon>
        <taxon>Micrococcales</taxon>
        <taxon>Dermacoccaceae</taxon>
        <taxon>Metallococcus</taxon>
    </lineage>
</organism>
<dbReference type="RefSeq" id="WP_166196644.1">
    <property type="nucleotide sequence ID" value="NZ_JAAOIV010000007.1"/>
</dbReference>
<evidence type="ECO:0000256" key="4">
    <source>
        <dbReference type="ARBA" id="ARBA00022692"/>
    </source>
</evidence>
<sequence length="278" mass="30275">MAQDCEQIEDESDEVRFSLTAEAGLNDGLAFPFVYAAIYLATLGGVQQWGLKWVAWEVVGRTVIGVVVGMAVGWLLAKIAFRAPTSVRASELGDPLFVVVVPFVAYAAGELAHGWGFLSVFVCAMTLRHADRGHDYHDSMHGVIERLERLFTLVVLLLLGAALTNGLLGSLTWGAVGFGLLLVFVIRPVVAWIALGRSRSPDHVLDGQLGPRERIVAAFFGVRGVGSIYYIAYATSKHSFPQERLLWSALAFTIVLSVVVHGLTATPAMRWLERVRPS</sequence>
<keyword evidence="6" id="KW-0406">Ion transport</keyword>
<comment type="subcellular location">
    <subcellularLocation>
        <location evidence="1">Cell membrane</location>
        <topology evidence="1">Multi-pass membrane protein</topology>
    </subcellularLocation>
</comment>
<dbReference type="AlphaFoldDB" id="A0A967EHB8"/>
<feature type="transmembrane region" description="Helical" evidence="8">
    <location>
        <begin position="173"/>
        <end position="195"/>
    </location>
</feature>
<evidence type="ECO:0000256" key="3">
    <source>
        <dbReference type="ARBA" id="ARBA00022449"/>
    </source>
</evidence>
<feature type="domain" description="Cation/H+ exchanger transmembrane" evidence="9">
    <location>
        <begin position="19"/>
        <end position="271"/>
    </location>
</feature>
<evidence type="ECO:0000256" key="8">
    <source>
        <dbReference type="SAM" id="Phobius"/>
    </source>
</evidence>
<keyword evidence="11" id="KW-1185">Reference proteome</keyword>
<dbReference type="InterPro" id="IPR006153">
    <property type="entry name" value="Cation/H_exchanger_TM"/>
</dbReference>
<protein>
    <recommendedName>
        <fullName evidence="9">Cation/H+ exchanger transmembrane domain-containing protein</fullName>
    </recommendedName>
</protein>
<feature type="transmembrane region" description="Helical" evidence="8">
    <location>
        <begin position="97"/>
        <end position="127"/>
    </location>
</feature>
<feature type="transmembrane region" description="Helical" evidence="8">
    <location>
        <begin position="215"/>
        <end position="233"/>
    </location>
</feature>
<keyword evidence="3" id="KW-0050">Antiport</keyword>
<dbReference type="GO" id="GO:1902600">
    <property type="term" value="P:proton transmembrane transport"/>
    <property type="evidence" value="ECO:0007669"/>
    <property type="project" value="InterPro"/>
</dbReference>
<dbReference type="GO" id="GO:0015297">
    <property type="term" value="F:antiporter activity"/>
    <property type="evidence" value="ECO:0007669"/>
    <property type="project" value="UniProtKB-KW"/>
</dbReference>
<keyword evidence="2" id="KW-0813">Transport</keyword>